<dbReference type="GO" id="GO:0003677">
    <property type="term" value="F:DNA binding"/>
    <property type="evidence" value="ECO:0007669"/>
    <property type="project" value="UniProtKB-KW"/>
</dbReference>
<feature type="region of interest" description="Disordered" evidence="8">
    <location>
        <begin position="121"/>
        <end position="148"/>
    </location>
</feature>
<dbReference type="PROSITE" id="PS51032">
    <property type="entry name" value="AP2_ERF"/>
    <property type="match status" value="2"/>
</dbReference>
<evidence type="ECO:0000256" key="4">
    <source>
        <dbReference type="ARBA" id="ARBA00023159"/>
    </source>
</evidence>
<dbReference type="InterPro" id="IPR036955">
    <property type="entry name" value="AP2/ERF_dom_sf"/>
</dbReference>
<gene>
    <name evidence="11" type="primary">LOC110778490</name>
</gene>
<protein>
    <submittedName>
        <fullName evidence="11">APETALA2-like protein 3</fullName>
    </submittedName>
</protein>
<name>A0A9R0JL77_SPIOL</name>
<feature type="domain" description="AP2/ERF" evidence="9">
    <location>
        <begin position="147"/>
        <end position="203"/>
    </location>
</feature>
<evidence type="ECO:0000256" key="1">
    <source>
        <dbReference type="ARBA" id="ARBA00004123"/>
    </source>
</evidence>
<dbReference type="GeneID" id="110778490"/>
<evidence type="ECO:0000256" key="3">
    <source>
        <dbReference type="ARBA" id="ARBA00023125"/>
    </source>
</evidence>
<feature type="compositionally biased region" description="Low complexity" evidence="8">
    <location>
        <begin position="121"/>
        <end position="130"/>
    </location>
</feature>
<dbReference type="KEGG" id="soe:110778490"/>
<feature type="region of interest" description="Disordered" evidence="8">
    <location>
        <begin position="19"/>
        <end position="40"/>
    </location>
</feature>
<organism evidence="10 11">
    <name type="scientific">Spinacia oleracea</name>
    <name type="common">Spinach</name>
    <dbReference type="NCBI Taxonomy" id="3562"/>
    <lineage>
        <taxon>Eukaryota</taxon>
        <taxon>Viridiplantae</taxon>
        <taxon>Streptophyta</taxon>
        <taxon>Embryophyta</taxon>
        <taxon>Tracheophyta</taxon>
        <taxon>Spermatophyta</taxon>
        <taxon>Magnoliopsida</taxon>
        <taxon>eudicotyledons</taxon>
        <taxon>Gunneridae</taxon>
        <taxon>Pentapetalae</taxon>
        <taxon>Caryophyllales</taxon>
        <taxon>Chenopodiaceae</taxon>
        <taxon>Chenopodioideae</taxon>
        <taxon>Anserineae</taxon>
        <taxon>Spinacia</taxon>
    </lineage>
</organism>
<dbReference type="PANTHER" id="PTHR32467:SF118">
    <property type="entry name" value="ETHYLENE-RESPONSIVE TRANSCRIPTION FACTOR RAP2-7"/>
    <property type="match status" value="1"/>
</dbReference>
<dbReference type="GO" id="GO:0003700">
    <property type="term" value="F:DNA-binding transcription factor activity"/>
    <property type="evidence" value="ECO:0007669"/>
    <property type="project" value="InterPro"/>
</dbReference>
<proteinExistence type="inferred from homology"/>
<reference evidence="10" key="1">
    <citation type="journal article" date="2021" name="Nat. Commun.">
        <title>Genomic analyses provide insights into spinach domestication and the genetic basis of agronomic traits.</title>
        <authorList>
            <person name="Cai X."/>
            <person name="Sun X."/>
            <person name="Xu C."/>
            <person name="Sun H."/>
            <person name="Wang X."/>
            <person name="Ge C."/>
            <person name="Zhang Z."/>
            <person name="Wang Q."/>
            <person name="Fei Z."/>
            <person name="Jiao C."/>
            <person name="Wang Q."/>
        </authorList>
    </citation>
    <scope>NUCLEOTIDE SEQUENCE [LARGE SCALE GENOMIC DNA]</scope>
    <source>
        <strain evidence="10">cv. Varoflay</strain>
    </source>
</reference>
<feature type="domain" description="AP2/ERF" evidence="9">
    <location>
        <begin position="239"/>
        <end position="296"/>
    </location>
</feature>
<reference evidence="11" key="2">
    <citation type="submission" date="2025-08" db="UniProtKB">
        <authorList>
            <consortium name="RefSeq"/>
        </authorList>
    </citation>
    <scope>IDENTIFICATION</scope>
    <source>
        <tissue evidence="11">Leaf</tissue>
    </source>
</reference>
<keyword evidence="4" id="KW-0010">Activator</keyword>
<comment type="subcellular location">
    <subcellularLocation>
        <location evidence="1">Nucleus</location>
    </subcellularLocation>
</comment>
<dbReference type="CDD" id="cd00018">
    <property type="entry name" value="AP2"/>
    <property type="match status" value="2"/>
</dbReference>
<dbReference type="GO" id="GO:0005634">
    <property type="term" value="C:nucleus"/>
    <property type="evidence" value="ECO:0007669"/>
    <property type="project" value="UniProtKB-SubCell"/>
</dbReference>
<evidence type="ECO:0000313" key="10">
    <source>
        <dbReference type="Proteomes" id="UP000813463"/>
    </source>
</evidence>
<keyword evidence="10" id="KW-1185">Reference proteome</keyword>
<sequence>MLDLNLTVFSHDYSNSVQNNNSFTSNNSSSLDNGDSLSSNNSPSTITYNFDILRLDTSLNNDGDCCNYYPVDRGEASSTGFVTQDLFPACDGPGRPIVWGQNPLMGVLEVRSMVMGQAQAQAQAQAQKSQQVKKKKSRRGPRSRSSQYRGVTFYRRTGRWESHIWDNGKQVYLGGFDTAHAAARAYDRAAIKFRGVDADINFDVSDYEDDLKQMHSLTKEEFVHLLRRQSTGFSRGSSKYRGVTLHKCGRWEARMGQLLGKKYIYLGLYDSEVEAARAYDKAALQCNGKEAVTNFDPSIYGEELISEPDVGGGHYTLDLNLGIGNPSFADNDVSYPLLHEQNCRLSDMREKDQNWIQPATGPTAHDGHSFPSQQPSAWCGVNPIFFPVYQEKAMEKTREIDPWSNWSWQIQHQGAHGGSMPVPVFSNAASSGFPSITTASSAAVGRTHYSN</sequence>
<dbReference type="SUPFAM" id="SSF54171">
    <property type="entry name" value="DNA-binding domain"/>
    <property type="match status" value="2"/>
</dbReference>
<accession>A0A9R0JL77</accession>
<keyword evidence="6" id="KW-0539">Nucleus</keyword>
<evidence type="ECO:0000259" key="9">
    <source>
        <dbReference type="PROSITE" id="PS51032"/>
    </source>
</evidence>
<dbReference type="FunFam" id="3.30.730.10:FF:000004">
    <property type="entry name" value="AP2-like ethylene-responsive transcription factor"/>
    <property type="match status" value="1"/>
</dbReference>
<dbReference type="InterPro" id="IPR016177">
    <property type="entry name" value="DNA-bd_dom_sf"/>
</dbReference>
<evidence type="ECO:0000256" key="5">
    <source>
        <dbReference type="ARBA" id="ARBA00023163"/>
    </source>
</evidence>
<dbReference type="PANTHER" id="PTHR32467">
    <property type="entry name" value="AP2-LIKE ETHYLENE-RESPONSIVE TRANSCRIPTION FACTOR"/>
    <property type="match status" value="1"/>
</dbReference>
<evidence type="ECO:0000313" key="11">
    <source>
        <dbReference type="RefSeq" id="XP_021838734.1"/>
    </source>
</evidence>
<keyword evidence="3" id="KW-0238">DNA-binding</keyword>
<dbReference type="Proteomes" id="UP000813463">
    <property type="component" value="Chromosome 2"/>
</dbReference>
<evidence type="ECO:0000256" key="7">
    <source>
        <dbReference type="ARBA" id="ARBA00037973"/>
    </source>
</evidence>
<dbReference type="OrthoDB" id="207175at2759"/>
<evidence type="ECO:0000256" key="6">
    <source>
        <dbReference type="ARBA" id="ARBA00023242"/>
    </source>
</evidence>
<keyword evidence="5" id="KW-0804">Transcription</keyword>
<dbReference type="Pfam" id="PF00847">
    <property type="entry name" value="AP2"/>
    <property type="match status" value="2"/>
</dbReference>
<comment type="similarity">
    <text evidence="7">Belongs to the AP2/ERF transcription factor family. AP2 subfamily.</text>
</comment>
<dbReference type="InterPro" id="IPR001471">
    <property type="entry name" value="AP2/ERF_dom"/>
</dbReference>
<dbReference type="AlphaFoldDB" id="A0A9R0JL77"/>
<feature type="compositionally biased region" description="Basic residues" evidence="8">
    <location>
        <begin position="131"/>
        <end position="142"/>
    </location>
</feature>
<evidence type="ECO:0000256" key="8">
    <source>
        <dbReference type="SAM" id="MobiDB-lite"/>
    </source>
</evidence>
<dbReference type="RefSeq" id="XP_021838734.1">
    <property type="nucleotide sequence ID" value="XM_021983042.2"/>
</dbReference>
<dbReference type="SMART" id="SM00380">
    <property type="entry name" value="AP2"/>
    <property type="match status" value="2"/>
</dbReference>
<dbReference type="PRINTS" id="PR00367">
    <property type="entry name" value="ETHRSPELEMNT"/>
</dbReference>
<keyword evidence="2" id="KW-0805">Transcription regulation</keyword>
<evidence type="ECO:0000256" key="2">
    <source>
        <dbReference type="ARBA" id="ARBA00023015"/>
    </source>
</evidence>
<dbReference type="Gene3D" id="3.30.730.10">
    <property type="entry name" value="AP2/ERF domain"/>
    <property type="match status" value="2"/>
</dbReference>